<dbReference type="InterPro" id="IPR025110">
    <property type="entry name" value="AMP-bd_C"/>
</dbReference>
<dbReference type="Gene3D" id="3.40.50.12780">
    <property type="entry name" value="N-terminal domain of ligase-like"/>
    <property type="match status" value="1"/>
</dbReference>
<dbReference type="PROSITE" id="PS00455">
    <property type="entry name" value="AMP_BINDING"/>
    <property type="match status" value="1"/>
</dbReference>
<evidence type="ECO:0000256" key="2">
    <source>
        <dbReference type="ARBA" id="ARBA00022598"/>
    </source>
</evidence>
<dbReference type="PANTHER" id="PTHR43767">
    <property type="entry name" value="LONG-CHAIN-FATTY-ACID--COA LIGASE"/>
    <property type="match status" value="1"/>
</dbReference>
<comment type="similarity">
    <text evidence="1">Belongs to the ATP-dependent AMP-binding enzyme family.</text>
</comment>
<dbReference type="FunFam" id="3.30.300.30:FF:000008">
    <property type="entry name" value="2,3-dihydroxybenzoate-AMP ligase"/>
    <property type="match status" value="1"/>
</dbReference>
<feature type="domain" description="AMP-binding enzyme C-terminal" evidence="4">
    <location>
        <begin position="420"/>
        <end position="495"/>
    </location>
</feature>
<evidence type="ECO:0000259" key="3">
    <source>
        <dbReference type="Pfam" id="PF00501"/>
    </source>
</evidence>
<evidence type="ECO:0000313" key="6">
    <source>
        <dbReference type="Proteomes" id="UP000252698"/>
    </source>
</evidence>
<dbReference type="Pfam" id="PF13193">
    <property type="entry name" value="AMP-binding_C"/>
    <property type="match status" value="1"/>
</dbReference>
<accession>A0A2Z5JMJ1</accession>
<dbReference type="AlphaFoldDB" id="A0A2Z5JMJ1"/>
<dbReference type="SUPFAM" id="SSF56801">
    <property type="entry name" value="Acetyl-CoA synthetase-like"/>
    <property type="match status" value="1"/>
</dbReference>
<keyword evidence="2 5" id="KW-0436">Ligase</keyword>
<dbReference type="GO" id="GO:0016877">
    <property type="term" value="F:ligase activity, forming carbon-sulfur bonds"/>
    <property type="evidence" value="ECO:0007669"/>
    <property type="project" value="UniProtKB-ARBA"/>
</dbReference>
<evidence type="ECO:0000259" key="4">
    <source>
        <dbReference type="Pfam" id="PF13193"/>
    </source>
</evidence>
<dbReference type="Gene3D" id="3.30.300.30">
    <property type="match status" value="1"/>
</dbReference>
<dbReference type="InterPro" id="IPR020845">
    <property type="entry name" value="AMP-binding_CS"/>
</dbReference>
<dbReference type="Proteomes" id="UP000252698">
    <property type="component" value="Chromosome"/>
</dbReference>
<dbReference type="PANTHER" id="PTHR43767:SF7">
    <property type="entry name" value="MEDIUM_LONG-CHAIN-FATTY-ACID--COA LIGASE FADD8"/>
    <property type="match status" value="1"/>
</dbReference>
<dbReference type="EMBL" id="CP027306">
    <property type="protein sequence ID" value="AXE81489.1"/>
    <property type="molecule type" value="Genomic_DNA"/>
</dbReference>
<dbReference type="InterPro" id="IPR000873">
    <property type="entry name" value="AMP-dep_synth/lig_dom"/>
</dbReference>
<evidence type="ECO:0000256" key="1">
    <source>
        <dbReference type="ARBA" id="ARBA00006432"/>
    </source>
</evidence>
<gene>
    <name evidence="5" type="ORF">C5746_36195</name>
</gene>
<proteinExistence type="inferred from homology"/>
<dbReference type="RefSeq" id="WP_114247896.1">
    <property type="nucleotide sequence ID" value="NZ_CP027306.1"/>
</dbReference>
<dbReference type="KEGG" id="sata:C5746_36195"/>
<evidence type="ECO:0000313" key="5">
    <source>
        <dbReference type="EMBL" id="AXE81489.1"/>
    </source>
</evidence>
<organism evidence="5 6">
    <name type="scientific">Streptomyces atratus</name>
    <dbReference type="NCBI Taxonomy" id="1893"/>
    <lineage>
        <taxon>Bacteria</taxon>
        <taxon>Bacillati</taxon>
        <taxon>Actinomycetota</taxon>
        <taxon>Actinomycetes</taxon>
        <taxon>Kitasatosporales</taxon>
        <taxon>Streptomycetaceae</taxon>
        <taxon>Streptomyces</taxon>
    </lineage>
</organism>
<sequence length="510" mass="53975">MLAVDLVRRGAARFAGRTAVHFEGRSLTYAEVDEAANRLAHVLAGLGVSRGDRVGLLLGNGLWSVSVDFACLKAGAARVPLNGRLSAAEHTRMLRDTGVTLLVYGPELAERALELGSSVAGLRLACLGGSTHADHLDLMAAMRGASAADPMLPAAPDDVILILYTSGTTGTLKAAQHTQASYAAITANILSNLVSPGRNDAMLHAASLIHAGGTFVLPYWVRGGASVVLGGFDPDEYLAAIPRYGVTAVNLVPTMLGMLFAEGRAERADLARLSTVVYGASPMPRPLIEHALDAWGPRFVQYFGQTEAPLCLTVLDKDDHAEGGVLLGAAGHPAVDAQLALTDEDGAPVAAGEIGEVRVKAPFAMTGYYNEPGLTAQSLGPDGWVRTRDLARFDDRGYLHLVDRSSDMIITGGYNVYPREVEDALASHPAVAQCAAVGAPDPIWVEAVTAFVTLRTGAEVSEAALREHVRARLAGYKVPKTVHFVDTIPYSPVGKILRRALRDPLWEGER</sequence>
<dbReference type="InterPro" id="IPR050237">
    <property type="entry name" value="ATP-dep_AMP-bd_enzyme"/>
</dbReference>
<dbReference type="GeneID" id="95523781"/>
<feature type="domain" description="AMP-dependent synthetase/ligase" evidence="3">
    <location>
        <begin position="8"/>
        <end position="369"/>
    </location>
</feature>
<name>A0A2Z5JMJ1_STRAR</name>
<reference evidence="5 6" key="1">
    <citation type="journal article" date="2018" name="Front. Microbiol.">
        <title>Genome Sequencing of Streptomyces atratus SCSIOZH16 and Activation Production of Nocardamine via Metabolic Engineering.</title>
        <authorList>
            <person name="Li Y."/>
            <person name="Zhang C."/>
            <person name="Liu C."/>
            <person name="Ju J."/>
            <person name="Ma J."/>
        </authorList>
    </citation>
    <scope>NUCLEOTIDE SEQUENCE [LARGE SCALE GENOMIC DNA]</scope>
    <source>
        <strain evidence="5 6">SCSIO_ZH16</strain>
    </source>
</reference>
<dbReference type="InterPro" id="IPR042099">
    <property type="entry name" value="ANL_N_sf"/>
</dbReference>
<dbReference type="Pfam" id="PF00501">
    <property type="entry name" value="AMP-binding"/>
    <property type="match status" value="1"/>
</dbReference>
<protein>
    <submittedName>
        <fullName evidence="5">Long-chain fatty acid--CoA ligase</fullName>
    </submittedName>
</protein>
<dbReference type="InterPro" id="IPR045851">
    <property type="entry name" value="AMP-bd_C_sf"/>
</dbReference>